<dbReference type="AlphaFoldDB" id="A0A917CFH4"/>
<dbReference type="PANTHER" id="PTHR32097:SF3">
    <property type="entry name" value="TELLURITE RESISTANCE PROTEIN"/>
    <property type="match status" value="1"/>
</dbReference>
<name>A0A917CFH4_9BACL</name>
<evidence type="ECO:0000313" key="3">
    <source>
        <dbReference type="EMBL" id="GGF83807.1"/>
    </source>
</evidence>
<dbReference type="Pfam" id="PF02342">
    <property type="entry name" value="TerD"/>
    <property type="match status" value="1"/>
</dbReference>
<evidence type="ECO:0000259" key="2">
    <source>
        <dbReference type="Pfam" id="PF02342"/>
    </source>
</evidence>
<sequence>MTISLIKGQKADLTKANPLLSTLIVGMGWQNNHAAVEVDFSVFLLTAEQKVTRDEDLIFYGNPSGPNGSISVMDNASDTFAGASDLTRLSVVLNSIPPQYERAAFALTIYEGERRRQNFSLLENVYIRIIDSATGSELIRYPINQDFSVETAIVAGELYKYKGEWKFSAIGSGYAGGLAALCASYGIEVQNNEGSSPPATPSPEPRQETSTPPQPNSIPFDFSKIVLKKRGDAINLQKGTGPMGEILVNLNWNQRKSSGWFGSKGVDLDLGCLFELKNGMKGAIQALGESFGSLNRSPFISLDGDDRTGAVSTGENLRINGHYLHEIERIVIFAFIYEGITNWSEADGIVSIKQQGGPEIEVRLDEHNNSKGMCAIAMIRNVNDQTFSVERLVEYFAGHRELDQRYHWNLKWEAGSK</sequence>
<reference evidence="3" key="1">
    <citation type="journal article" date="2014" name="Int. J. Syst. Evol. Microbiol.">
        <title>Complete genome sequence of Corynebacterium casei LMG S-19264T (=DSM 44701T), isolated from a smear-ripened cheese.</title>
        <authorList>
            <consortium name="US DOE Joint Genome Institute (JGI-PGF)"/>
            <person name="Walter F."/>
            <person name="Albersmeier A."/>
            <person name="Kalinowski J."/>
            <person name="Ruckert C."/>
        </authorList>
    </citation>
    <scope>NUCLEOTIDE SEQUENCE</scope>
    <source>
        <strain evidence="3">CGMCC 1.16134</strain>
    </source>
</reference>
<dbReference type="Proteomes" id="UP000637643">
    <property type="component" value="Unassembled WGS sequence"/>
</dbReference>
<dbReference type="InterPro" id="IPR051324">
    <property type="entry name" value="Stress/Tellurium_Resist"/>
</dbReference>
<dbReference type="PANTHER" id="PTHR32097">
    <property type="entry name" value="CAMP-BINDING PROTEIN 1-RELATED"/>
    <property type="match status" value="1"/>
</dbReference>
<comment type="caution">
    <text evidence="3">The sequence shown here is derived from an EMBL/GenBank/DDBJ whole genome shotgun (WGS) entry which is preliminary data.</text>
</comment>
<evidence type="ECO:0000256" key="1">
    <source>
        <dbReference type="SAM" id="MobiDB-lite"/>
    </source>
</evidence>
<dbReference type="RefSeq" id="WP_189026314.1">
    <property type="nucleotide sequence ID" value="NZ_BMKR01000011.1"/>
</dbReference>
<dbReference type="CDD" id="cd06974">
    <property type="entry name" value="TerD_like"/>
    <property type="match status" value="2"/>
</dbReference>
<dbReference type="PIRSF" id="PIRSF037118">
    <property type="entry name" value="Tellurite_resistance_TerA"/>
    <property type="match status" value="1"/>
</dbReference>
<reference evidence="3" key="2">
    <citation type="submission" date="2020-09" db="EMBL/GenBank/DDBJ databases">
        <authorList>
            <person name="Sun Q."/>
            <person name="Zhou Y."/>
        </authorList>
    </citation>
    <scope>NUCLEOTIDE SEQUENCE</scope>
    <source>
        <strain evidence="3">CGMCC 1.16134</strain>
    </source>
</reference>
<accession>A0A917CFH4</accession>
<dbReference type="InterPro" id="IPR003325">
    <property type="entry name" value="TerD"/>
</dbReference>
<protein>
    <submittedName>
        <fullName evidence="3">Stress protein</fullName>
    </submittedName>
</protein>
<organism evidence="3 4">
    <name type="scientific">Paenibacillus albidus</name>
    <dbReference type="NCBI Taxonomy" id="2041023"/>
    <lineage>
        <taxon>Bacteria</taxon>
        <taxon>Bacillati</taxon>
        <taxon>Bacillota</taxon>
        <taxon>Bacilli</taxon>
        <taxon>Bacillales</taxon>
        <taxon>Paenibacillaceae</taxon>
        <taxon>Paenibacillus</taxon>
    </lineage>
</organism>
<feature type="domain" description="TerD" evidence="2">
    <location>
        <begin position="1"/>
        <end position="185"/>
    </location>
</feature>
<keyword evidence="4" id="KW-1185">Reference proteome</keyword>
<dbReference type="Gene3D" id="2.60.60.30">
    <property type="entry name" value="sav2460 like domains"/>
    <property type="match status" value="2"/>
</dbReference>
<feature type="region of interest" description="Disordered" evidence="1">
    <location>
        <begin position="192"/>
        <end position="219"/>
    </location>
</feature>
<gene>
    <name evidence="3" type="ORF">GCM10010912_31210</name>
</gene>
<proteinExistence type="predicted"/>
<evidence type="ECO:0000313" key="4">
    <source>
        <dbReference type="Proteomes" id="UP000637643"/>
    </source>
</evidence>
<dbReference type="EMBL" id="BMKR01000011">
    <property type="protein sequence ID" value="GGF83807.1"/>
    <property type="molecule type" value="Genomic_DNA"/>
</dbReference>
<dbReference type="InterPro" id="IPR017115">
    <property type="entry name" value="Tellurite_resistance_TerA"/>
</dbReference>